<dbReference type="InterPro" id="IPR029058">
    <property type="entry name" value="AB_hydrolase_fold"/>
</dbReference>
<dbReference type="EMBL" id="DNNA01000173">
    <property type="protein sequence ID" value="HBC34810.1"/>
    <property type="molecule type" value="Genomic_DNA"/>
</dbReference>
<evidence type="ECO:0000313" key="2">
    <source>
        <dbReference type="Proteomes" id="UP000263489"/>
    </source>
</evidence>
<dbReference type="Pfam" id="PF05728">
    <property type="entry name" value="UPF0227"/>
    <property type="match status" value="1"/>
</dbReference>
<dbReference type="AlphaFoldDB" id="A0A351PKT6"/>
<evidence type="ECO:0000313" key="1">
    <source>
        <dbReference type="EMBL" id="HBC34810.1"/>
    </source>
</evidence>
<dbReference type="Gene3D" id="3.40.50.1820">
    <property type="entry name" value="alpha/beta hydrolase"/>
    <property type="match status" value="1"/>
</dbReference>
<keyword evidence="1" id="KW-0378">Hydrolase</keyword>
<gene>
    <name evidence="1" type="ORF">DC045_10930</name>
</gene>
<organism evidence="1 2">
    <name type="scientific">Marinobacter adhaerens</name>
    <dbReference type="NCBI Taxonomy" id="1033846"/>
    <lineage>
        <taxon>Bacteria</taxon>
        <taxon>Pseudomonadati</taxon>
        <taxon>Pseudomonadota</taxon>
        <taxon>Gammaproteobacteria</taxon>
        <taxon>Pseudomonadales</taxon>
        <taxon>Marinobacteraceae</taxon>
        <taxon>Marinobacter</taxon>
    </lineage>
</organism>
<protein>
    <submittedName>
        <fullName evidence="1">Alpha/beta hydrolase</fullName>
    </submittedName>
</protein>
<accession>A0A351PKT6</accession>
<dbReference type="GO" id="GO:0016787">
    <property type="term" value="F:hydrolase activity"/>
    <property type="evidence" value="ECO:0007669"/>
    <property type="project" value="UniProtKB-KW"/>
</dbReference>
<dbReference type="InterPro" id="IPR008886">
    <property type="entry name" value="UPF0227/Esterase_YqiA"/>
</dbReference>
<proteinExistence type="predicted"/>
<dbReference type="Proteomes" id="UP000263489">
    <property type="component" value="Unassembled WGS sequence"/>
</dbReference>
<name>A0A351PKT6_9GAMM</name>
<comment type="caution">
    <text evidence="1">The sequence shown here is derived from an EMBL/GenBank/DDBJ whole genome shotgun (WGS) entry which is preliminary data.</text>
</comment>
<dbReference type="SUPFAM" id="SSF53474">
    <property type="entry name" value="alpha/beta-Hydrolases"/>
    <property type="match status" value="1"/>
</dbReference>
<sequence length="208" mass="22642">MAQPARWTEQALLLIIQVIKAFSTGATFIMTDTPIHVFLSHGLESGPGSTKIQAMKAEAETFPGIQAHAIDHSSTRDPATRLAQMREAMAECNAKPENTILAGSSMGGWVCAQTSSETPVLGCFMLAPALAMARYPQSSPLIQADHRQIIHGWDDDVVPVAPVLDLARDQGLPILVLPDGHRLENSLDRVVSEFREFLQTCLSDMNRP</sequence>
<reference evidence="1 2" key="1">
    <citation type="journal article" date="2018" name="Nat. Biotechnol.">
        <title>A standardized bacterial taxonomy based on genome phylogeny substantially revises the tree of life.</title>
        <authorList>
            <person name="Parks D.H."/>
            <person name="Chuvochina M."/>
            <person name="Waite D.W."/>
            <person name="Rinke C."/>
            <person name="Skarshewski A."/>
            <person name="Chaumeil P.A."/>
            <person name="Hugenholtz P."/>
        </authorList>
    </citation>
    <scope>NUCLEOTIDE SEQUENCE [LARGE SCALE GENOMIC DNA]</scope>
    <source>
        <strain evidence="1">UBA9380</strain>
    </source>
</reference>